<protein>
    <submittedName>
        <fullName evidence="2">Uncharacterized protein</fullName>
    </submittedName>
</protein>
<sequence>MQRLGARQPRPDADPPAPAVRVHRHHAGLRSVPGDREPLGQAARLGLGPQPDRVDPVLIGEDLGHEREVVGRPVGGLGAGNGGVRWSGAVPQRHQRRVRVAVGADRVPQDLVDHEVGGGRTGRELDNDRVRRDLRQHRHGAVAGRQARAEPGQPGGHLVPGRDPVLGDEDGVPRAALGRSAVRHGYRLRLLEEWRVVAALLPSDPGLVVVDEQDRAAVLAEGGVLPVAAGHAGRAAHHREPHTEVLADEAEEEVVVRVLGPAPVEVVQHPVGGKSPSQVGDQVGGAAQRVAGLALQQLMHGVEQAPGRPESAGPAERQPTGQPRYRQARLDQPQTFALVPLPQGVGRALLLLLLPAGQRAHVARPRQALRRRPAHPGHAAPPRPRHGCGVASPEARQRHFAEQVLDITVQVAREIQIGRGIPGVGRVEGGPHRFQARGQAAHQLVHPAVERACPARAEGADQVLVPLSLPGQGRLEVGDELHDLLLGERGRFGTVRAQQLGVRLHLLGRRRRDGQVVGSGVEDVPDRCAAVGTDVGGGVHAEQGHRQPPQPGGDGRDVVAGAGLPVPQLPDPGDVPVLDLAPRLRCRGVHDVGEEPREVRVGTVRVEVVRVERRLYRVGDVVARGLQVRVGRPVEARDPGEREPRAEAQEHRPEEAVAVGAHIAGSLLELPPDAPVAGDLRLARFLVGQQPFVALPFEAGHPRGHLRVERGQSRLVGARCRGRFERSERSRSSGRRRRCGADGAAGRPVP</sequence>
<reference evidence="2" key="2">
    <citation type="submission" date="2020-09" db="EMBL/GenBank/DDBJ databases">
        <authorList>
            <person name="Sun Q."/>
            <person name="Ohkuma M."/>
        </authorList>
    </citation>
    <scope>NUCLEOTIDE SEQUENCE</scope>
    <source>
        <strain evidence="2">JCM 19831</strain>
    </source>
</reference>
<keyword evidence="3" id="KW-1185">Reference proteome</keyword>
<proteinExistence type="predicted"/>
<feature type="region of interest" description="Disordered" evidence="1">
    <location>
        <begin position="537"/>
        <end position="559"/>
    </location>
</feature>
<feature type="compositionally biased region" description="Low complexity" evidence="1">
    <location>
        <begin position="741"/>
        <end position="750"/>
    </location>
</feature>
<feature type="region of interest" description="Disordered" evidence="1">
    <location>
        <begin position="364"/>
        <end position="391"/>
    </location>
</feature>
<feature type="region of interest" description="Disordered" evidence="1">
    <location>
        <begin position="139"/>
        <end position="158"/>
    </location>
</feature>
<dbReference type="AlphaFoldDB" id="A0A917SZG9"/>
<evidence type="ECO:0000256" key="1">
    <source>
        <dbReference type="SAM" id="MobiDB-lite"/>
    </source>
</evidence>
<evidence type="ECO:0000313" key="2">
    <source>
        <dbReference type="EMBL" id="GGM03657.1"/>
    </source>
</evidence>
<accession>A0A917SZG9</accession>
<dbReference type="Proteomes" id="UP000642070">
    <property type="component" value="Unassembled WGS sequence"/>
</dbReference>
<organism evidence="2 3">
    <name type="scientific">Dactylosporangium sucinum</name>
    <dbReference type="NCBI Taxonomy" id="1424081"/>
    <lineage>
        <taxon>Bacteria</taxon>
        <taxon>Bacillati</taxon>
        <taxon>Actinomycetota</taxon>
        <taxon>Actinomycetes</taxon>
        <taxon>Micromonosporales</taxon>
        <taxon>Micromonosporaceae</taxon>
        <taxon>Dactylosporangium</taxon>
    </lineage>
</organism>
<feature type="region of interest" description="Disordered" evidence="1">
    <location>
        <begin position="726"/>
        <end position="750"/>
    </location>
</feature>
<dbReference type="EMBL" id="BMPI01000001">
    <property type="protein sequence ID" value="GGM03657.1"/>
    <property type="molecule type" value="Genomic_DNA"/>
</dbReference>
<feature type="region of interest" description="Disordered" evidence="1">
    <location>
        <begin position="304"/>
        <end position="325"/>
    </location>
</feature>
<feature type="region of interest" description="Disordered" evidence="1">
    <location>
        <begin position="1"/>
        <end position="53"/>
    </location>
</feature>
<evidence type="ECO:0000313" key="3">
    <source>
        <dbReference type="Proteomes" id="UP000642070"/>
    </source>
</evidence>
<gene>
    <name evidence="2" type="ORF">GCM10007977_001260</name>
</gene>
<comment type="caution">
    <text evidence="2">The sequence shown here is derived from an EMBL/GenBank/DDBJ whole genome shotgun (WGS) entry which is preliminary data.</text>
</comment>
<feature type="compositionally biased region" description="Basic residues" evidence="1">
    <location>
        <begin position="364"/>
        <end position="375"/>
    </location>
</feature>
<name>A0A917SZG9_9ACTN</name>
<reference evidence="2" key="1">
    <citation type="journal article" date="2014" name="Int. J. Syst. Evol. Microbiol.">
        <title>Complete genome sequence of Corynebacterium casei LMG S-19264T (=DSM 44701T), isolated from a smear-ripened cheese.</title>
        <authorList>
            <consortium name="US DOE Joint Genome Institute (JGI-PGF)"/>
            <person name="Walter F."/>
            <person name="Albersmeier A."/>
            <person name="Kalinowski J."/>
            <person name="Ruckert C."/>
        </authorList>
    </citation>
    <scope>NUCLEOTIDE SEQUENCE</scope>
    <source>
        <strain evidence="2">JCM 19831</strain>
    </source>
</reference>